<dbReference type="AlphaFoldDB" id="A0A7R9Q497"/>
<evidence type="ECO:0000256" key="2">
    <source>
        <dbReference type="SAM" id="SignalP"/>
    </source>
</evidence>
<dbReference type="EMBL" id="CAJPIZ010009747">
    <property type="protein sequence ID" value="CAG2112057.1"/>
    <property type="molecule type" value="Genomic_DNA"/>
</dbReference>
<feature type="chain" id="PRO_5036211699" evidence="2">
    <location>
        <begin position="23"/>
        <end position="513"/>
    </location>
</feature>
<sequence length="513" mass="58614">MILNKLFLLQILCIINSQLICGKTIQLTVDPKTDYEFHDIDGSDTTPDQQLMVNGTTGRPSEVEAEENVVNPVLTTETEPAIDPNNDKPVRPTESPDTSGTDSGTCNLKPELFAIKITELLEKYIPDSLILKPITRGNSTRIRLENGKLTIARQDYKPMGQPVCRQPDDQTYKYDITVLFTDLMGVYEWKVKNLFGYDFGESAFITIKEMVIELVIAENKQQKSRLDEIRVGKIDGLKVRVNIPERIASNSFLKPMLEYVISRLSTTVANEESQTTTTTTTTTQSLLVSDIISDEMLFDTKPMQPIDTNSLPKPKWKCSLDDQDIKAKITDILSKFVPTLLRLRPIQRGNSFRVTLNNGKLTINKDFKIMGQPVCQELDDQSVKYRIRVLFDNLMGVYDWKIHNLFGMSFAENIRQLEMEFEVRERTDGRNELSDMRVDRIDGFKVDVNIPDNIIGVRLLKRMIKFFVSRVSTLVANRSVDSIKRHIYGAFFDSIKNKIQLNFNVVKEKLVFS</sequence>
<evidence type="ECO:0000256" key="1">
    <source>
        <dbReference type="SAM" id="MobiDB-lite"/>
    </source>
</evidence>
<evidence type="ECO:0000313" key="3">
    <source>
        <dbReference type="EMBL" id="CAD7631627.1"/>
    </source>
</evidence>
<proteinExistence type="predicted"/>
<feature type="compositionally biased region" description="Polar residues" evidence="1">
    <location>
        <begin position="95"/>
        <end position="104"/>
    </location>
</feature>
<protein>
    <submittedName>
        <fullName evidence="3">Uncharacterized protein</fullName>
    </submittedName>
</protein>
<feature type="region of interest" description="Disordered" evidence="1">
    <location>
        <begin position="58"/>
        <end position="104"/>
    </location>
</feature>
<keyword evidence="4" id="KW-1185">Reference proteome</keyword>
<feature type="signal peptide" evidence="2">
    <location>
        <begin position="1"/>
        <end position="22"/>
    </location>
</feature>
<dbReference type="EMBL" id="OC864322">
    <property type="protein sequence ID" value="CAD7631627.1"/>
    <property type="molecule type" value="Genomic_DNA"/>
</dbReference>
<gene>
    <name evidence="3" type="ORF">OSB1V03_LOCUS12036</name>
</gene>
<dbReference type="Proteomes" id="UP000759131">
    <property type="component" value="Unassembled WGS sequence"/>
</dbReference>
<keyword evidence="2" id="KW-0732">Signal</keyword>
<accession>A0A7R9Q497</accession>
<dbReference type="OrthoDB" id="10472954at2759"/>
<organism evidence="3">
    <name type="scientific">Medioppia subpectinata</name>
    <dbReference type="NCBI Taxonomy" id="1979941"/>
    <lineage>
        <taxon>Eukaryota</taxon>
        <taxon>Metazoa</taxon>
        <taxon>Ecdysozoa</taxon>
        <taxon>Arthropoda</taxon>
        <taxon>Chelicerata</taxon>
        <taxon>Arachnida</taxon>
        <taxon>Acari</taxon>
        <taxon>Acariformes</taxon>
        <taxon>Sarcoptiformes</taxon>
        <taxon>Oribatida</taxon>
        <taxon>Brachypylina</taxon>
        <taxon>Oppioidea</taxon>
        <taxon>Oppiidae</taxon>
        <taxon>Medioppia</taxon>
    </lineage>
</organism>
<evidence type="ECO:0000313" key="4">
    <source>
        <dbReference type="Proteomes" id="UP000759131"/>
    </source>
</evidence>
<name>A0A7R9Q497_9ACAR</name>
<reference evidence="3" key="1">
    <citation type="submission" date="2020-11" db="EMBL/GenBank/DDBJ databases">
        <authorList>
            <person name="Tran Van P."/>
        </authorList>
    </citation>
    <scope>NUCLEOTIDE SEQUENCE</scope>
</reference>